<gene>
    <name evidence="9" type="primary">rfbB</name>
    <name evidence="9" type="ORF">COB21_02505</name>
</gene>
<feature type="domain" description="NAD(P)-binding" evidence="8">
    <location>
        <begin position="25"/>
        <end position="334"/>
    </location>
</feature>
<sequence>MARHFIQIFRGETKVRTTLNKASILVTGGAGFMGSAFVEHKLAQKDFEGKLLVLDLLVHTLCEERLKAFNGDARVHFYKGDIADHSVLKEIEKKHGLDYVVHFAAETHVDKSIHDPFIFVKTNVEKTTRLLDFVRHLSQCHFHHISTDEVFGSIDEGSFYETDAYAPNSPYSASKAASDHMVRAFGKTYGLSYTTSHACNNFGPLQYPEKLLPLMTMHILQGKPLPIYGNGKQTREWLYVEDHSSGIDAILQKGVCGESYNVGSGVEMTNLTLIKKLFKIMKKEGLTCEDQVDPLITFVRDRPGHDFRYSLNCDKLRSLGWAPQYSLEKGLDAMLKSWLTSQGSLESLSRDKAYIAWVEKQYGVNS</sequence>
<dbReference type="Gene3D" id="3.90.25.10">
    <property type="entry name" value="UDP-galactose 4-epimerase, domain 1"/>
    <property type="match status" value="1"/>
</dbReference>
<evidence type="ECO:0000256" key="3">
    <source>
        <dbReference type="ARBA" id="ARBA00008178"/>
    </source>
</evidence>
<evidence type="ECO:0000256" key="5">
    <source>
        <dbReference type="ARBA" id="ARBA00023027"/>
    </source>
</evidence>
<dbReference type="Gene3D" id="3.40.50.720">
    <property type="entry name" value="NAD(P)-binding Rossmann-like Domain"/>
    <property type="match status" value="1"/>
</dbReference>
<dbReference type="CDD" id="cd05246">
    <property type="entry name" value="dTDP_GD_SDR_e"/>
    <property type="match status" value="1"/>
</dbReference>
<protein>
    <recommendedName>
        <fullName evidence="4 7">dTDP-glucose 4,6-dehydratase</fullName>
        <ecNumber evidence="4 7">4.2.1.46</ecNumber>
    </recommendedName>
</protein>
<name>A0A2A4X5Q0_UNCAE</name>
<dbReference type="Pfam" id="PF16363">
    <property type="entry name" value="GDP_Man_Dehyd"/>
    <property type="match status" value="1"/>
</dbReference>
<evidence type="ECO:0000256" key="6">
    <source>
        <dbReference type="ARBA" id="ARBA00023239"/>
    </source>
</evidence>
<dbReference type="Proteomes" id="UP000218775">
    <property type="component" value="Unassembled WGS sequence"/>
</dbReference>
<evidence type="ECO:0000256" key="4">
    <source>
        <dbReference type="ARBA" id="ARBA00011990"/>
    </source>
</evidence>
<evidence type="ECO:0000313" key="10">
    <source>
        <dbReference type="Proteomes" id="UP000218775"/>
    </source>
</evidence>
<accession>A0A2A4X5Q0</accession>
<keyword evidence="6 7" id="KW-0456">Lyase</keyword>
<dbReference type="InterPro" id="IPR005888">
    <property type="entry name" value="dTDP_Gluc_deHydtase"/>
</dbReference>
<dbReference type="EC" id="4.2.1.46" evidence="4 7"/>
<evidence type="ECO:0000256" key="7">
    <source>
        <dbReference type="RuleBase" id="RU004473"/>
    </source>
</evidence>
<dbReference type="SUPFAM" id="SSF51735">
    <property type="entry name" value="NAD(P)-binding Rossmann-fold domains"/>
    <property type="match status" value="1"/>
</dbReference>
<dbReference type="GO" id="GO:0009225">
    <property type="term" value="P:nucleotide-sugar metabolic process"/>
    <property type="evidence" value="ECO:0007669"/>
    <property type="project" value="InterPro"/>
</dbReference>
<dbReference type="InterPro" id="IPR036291">
    <property type="entry name" value="NAD(P)-bd_dom_sf"/>
</dbReference>
<dbReference type="GO" id="GO:0008460">
    <property type="term" value="F:dTDP-glucose 4,6-dehydratase activity"/>
    <property type="evidence" value="ECO:0007669"/>
    <property type="project" value="UniProtKB-EC"/>
</dbReference>
<dbReference type="NCBIfam" id="TIGR01181">
    <property type="entry name" value="dTDP_gluc_dehyt"/>
    <property type="match status" value="1"/>
</dbReference>
<dbReference type="EMBL" id="NVUK01000012">
    <property type="protein sequence ID" value="PCI77844.1"/>
    <property type="molecule type" value="Genomic_DNA"/>
</dbReference>
<evidence type="ECO:0000256" key="2">
    <source>
        <dbReference type="ARBA" id="ARBA00001911"/>
    </source>
</evidence>
<proteinExistence type="inferred from homology"/>
<evidence type="ECO:0000313" key="9">
    <source>
        <dbReference type="EMBL" id="PCI77844.1"/>
    </source>
</evidence>
<evidence type="ECO:0000256" key="1">
    <source>
        <dbReference type="ARBA" id="ARBA00001539"/>
    </source>
</evidence>
<comment type="cofactor">
    <cofactor evidence="2 7">
        <name>NAD(+)</name>
        <dbReference type="ChEBI" id="CHEBI:57540"/>
    </cofactor>
</comment>
<comment type="similarity">
    <text evidence="3 7">Belongs to the NAD(P)-dependent epimerase/dehydratase family. dTDP-glucose dehydratase subfamily.</text>
</comment>
<dbReference type="InterPro" id="IPR016040">
    <property type="entry name" value="NAD(P)-bd_dom"/>
</dbReference>
<dbReference type="AlphaFoldDB" id="A0A2A4X5Q0"/>
<reference evidence="10" key="1">
    <citation type="submission" date="2017-08" db="EMBL/GenBank/DDBJ databases">
        <title>A dynamic microbial community with high functional redundancy inhabits the cold, oxic subseafloor aquifer.</title>
        <authorList>
            <person name="Tully B.J."/>
            <person name="Wheat C.G."/>
            <person name="Glazer B.T."/>
            <person name="Huber J.A."/>
        </authorList>
    </citation>
    <scope>NUCLEOTIDE SEQUENCE [LARGE SCALE GENOMIC DNA]</scope>
</reference>
<evidence type="ECO:0000259" key="8">
    <source>
        <dbReference type="Pfam" id="PF16363"/>
    </source>
</evidence>
<comment type="catalytic activity">
    <reaction evidence="1 7">
        <text>dTDP-alpha-D-glucose = dTDP-4-dehydro-6-deoxy-alpha-D-glucose + H2O</text>
        <dbReference type="Rhea" id="RHEA:17221"/>
        <dbReference type="ChEBI" id="CHEBI:15377"/>
        <dbReference type="ChEBI" id="CHEBI:57477"/>
        <dbReference type="ChEBI" id="CHEBI:57649"/>
        <dbReference type="EC" id="4.2.1.46"/>
    </reaction>
</comment>
<comment type="caution">
    <text evidence="9">The sequence shown here is derived from an EMBL/GenBank/DDBJ whole genome shotgun (WGS) entry which is preliminary data.</text>
</comment>
<dbReference type="PANTHER" id="PTHR43000">
    <property type="entry name" value="DTDP-D-GLUCOSE 4,6-DEHYDRATASE-RELATED"/>
    <property type="match status" value="1"/>
</dbReference>
<organism evidence="9 10">
    <name type="scientific">Aerophobetes bacterium</name>
    <dbReference type="NCBI Taxonomy" id="2030807"/>
    <lineage>
        <taxon>Bacteria</taxon>
        <taxon>Candidatus Aerophobota</taxon>
    </lineage>
</organism>
<keyword evidence="5" id="KW-0520">NAD</keyword>